<dbReference type="InterPro" id="IPR006935">
    <property type="entry name" value="Helicase/UvrB_N"/>
</dbReference>
<dbReference type="InterPro" id="IPR027417">
    <property type="entry name" value="P-loop_NTPase"/>
</dbReference>
<dbReference type="InterPro" id="IPR012337">
    <property type="entry name" value="RNaseH-like_sf"/>
</dbReference>
<dbReference type="Proteomes" id="UP000234271">
    <property type="component" value="Chromosome"/>
</dbReference>
<dbReference type="RefSeq" id="WP_062150185.1">
    <property type="nucleotide sequence ID" value="NZ_CP012373.2"/>
</dbReference>
<dbReference type="Pfam" id="PF00929">
    <property type="entry name" value="RNase_T"/>
    <property type="match status" value="1"/>
</dbReference>
<dbReference type="Pfam" id="PF04851">
    <property type="entry name" value="ResIII"/>
    <property type="match status" value="1"/>
</dbReference>
<gene>
    <name evidence="5" type="ORF">BLE401_00450</name>
</gene>
<sequence length="788" mass="90437">MTIPDNFLVIDTEGKNTLNEIAVLDAQGQLVYEAFTQEYQTTTHFNAKPLATILHDFIKLSADKTLVFHYAEHDIKLLKKSFKSVKLAFPTRQIACTYLLAKQCFPTICSFSLEYLSKRFGLKVGKHYFNNNAAHSARYDAAFTYQLYCKILDNQDDSIKMPLINPFSDSRVDNPFQQHIDLKSVYQYEFATLKSILSEIKQDPNHQSKGAIIIGEAGSGKTHLMMRLAQELLKNNRLLFIRQPNNSNAVLHHVYSRILESFIEKVPNTDFSQLEYLLAHSFSKIAIDFYQKKASKSDESILNALSADHLNIYAKLGGEGTDIKRKNWSHLEKNTISWWESQYSFAGIATAIIKGLIKYCSYKDTNRRELVKRWLAGATLEEEELKLIGLPNWDNELNLEDFSLQAMIVFGRLSIIDEPLIIVFDQLEGLRENETLLAQFGNGLKEIFTAVPNSLIILNLFPDRWATFQNIFDSSIIDRVSQYRITLNRPNAETLQEILFLKARAQDIDLKKLLHDSDFTEILSFYSIRTVLNRAAEYFRYRAEGIALPPLDNEKLTFEASIRQVITQLKAEISLLKQKVGIVELPVSTPPPTASTTMSEADLLSYLTATKQQLVADYEKKQIISESDDMGKLRTIFDAFHATKYNTLGIDCLYYGKKVIPENITITTEKNVFVVGFLYAVGTSFTARLKNFNDLVLQHKEYRFRICRDSREPTIKGKVGLDEIEKFTNAANGNYYLMEQADRINYELLYKLITDIQNKDLDIDLSNALNFVETQYLRDFWVLALLRH</sequence>
<dbReference type="STRING" id="288004.AL038_05525"/>
<feature type="domain" description="AAA+ ATPase" evidence="3">
    <location>
        <begin position="207"/>
        <end position="491"/>
    </location>
</feature>
<dbReference type="CDD" id="cd06127">
    <property type="entry name" value="DEDDh"/>
    <property type="match status" value="1"/>
</dbReference>
<dbReference type="SUPFAM" id="SSF52540">
    <property type="entry name" value="P-loop containing nucleoside triphosphate hydrolases"/>
    <property type="match status" value="2"/>
</dbReference>
<reference evidence="6" key="1">
    <citation type="submission" date="2016-12" db="EMBL/GenBank/DDBJ databases">
        <title>Complete Genome Sequence of Beggiatoa leptomitiformis D-401.</title>
        <authorList>
            <person name="Fomenkov A."/>
            <person name="Vincze T."/>
            <person name="Grabovich M."/>
            <person name="Anton B.P."/>
            <person name="Dubinina G."/>
            <person name="Orlova M."/>
            <person name="Belousova E."/>
            <person name="Roberts R.J."/>
        </authorList>
    </citation>
    <scope>NUCLEOTIDE SEQUENCE [LARGE SCALE GENOMIC DNA]</scope>
    <source>
        <strain evidence="6">D-401</strain>
    </source>
</reference>
<dbReference type="KEGG" id="blep:AL038_05525"/>
<name>A0A2N9YA46_9GAMM</name>
<dbReference type="GO" id="GO:0005524">
    <property type="term" value="F:ATP binding"/>
    <property type="evidence" value="ECO:0007669"/>
    <property type="project" value="InterPro"/>
</dbReference>
<dbReference type="Gene3D" id="3.40.50.300">
    <property type="entry name" value="P-loop containing nucleotide triphosphate hydrolases"/>
    <property type="match status" value="1"/>
</dbReference>
<dbReference type="InterPro" id="IPR013520">
    <property type="entry name" value="Ribonucl_H"/>
</dbReference>
<dbReference type="AlphaFoldDB" id="A0A2N9YA46"/>
<keyword evidence="1" id="KW-0540">Nuclease</keyword>
<accession>A0A2N9YA46</accession>
<dbReference type="InterPro" id="IPR036397">
    <property type="entry name" value="RNaseH_sf"/>
</dbReference>
<evidence type="ECO:0000313" key="5">
    <source>
        <dbReference type="EMBL" id="AUI67314.1"/>
    </source>
</evidence>
<dbReference type="GO" id="GO:0006259">
    <property type="term" value="P:DNA metabolic process"/>
    <property type="evidence" value="ECO:0007669"/>
    <property type="project" value="UniProtKB-ARBA"/>
</dbReference>
<organism evidence="5 6">
    <name type="scientific">Beggiatoa leptomitoformis</name>
    <dbReference type="NCBI Taxonomy" id="288004"/>
    <lineage>
        <taxon>Bacteria</taxon>
        <taxon>Pseudomonadati</taxon>
        <taxon>Pseudomonadota</taxon>
        <taxon>Gammaproteobacteria</taxon>
        <taxon>Thiotrichales</taxon>
        <taxon>Thiotrichaceae</taxon>
        <taxon>Beggiatoa</taxon>
    </lineage>
</organism>
<keyword evidence="2 5" id="KW-0269">Exonuclease</keyword>
<dbReference type="OrthoDB" id="227666at2"/>
<proteinExistence type="predicted"/>
<dbReference type="GO" id="GO:0003677">
    <property type="term" value="F:DNA binding"/>
    <property type="evidence" value="ECO:0007669"/>
    <property type="project" value="InterPro"/>
</dbReference>
<dbReference type="SMART" id="SM00382">
    <property type="entry name" value="AAA"/>
    <property type="match status" value="1"/>
</dbReference>
<dbReference type="SUPFAM" id="SSF53098">
    <property type="entry name" value="Ribonuclease H-like"/>
    <property type="match status" value="1"/>
</dbReference>
<dbReference type="EMBL" id="CP018889">
    <property type="protein sequence ID" value="AUI67314.1"/>
    <property type="molecule type" value="Genomic_DNA"/>
</dbReference>
<evidence type="ECO:0000259" key="3">
    <source>
        <dbReference type="SMART" id="SM00382"/>
    </source>
</evidence>
<keyword evidence="6" id="KW-1185">Reference proteome</keyword>
<dbReference type="InterPro" id="IPR003593">
    <property type="entry name" value="AAA+_ATPase"/>
</dbReference>
<evidence type="ECO:0000256" key="1">
    <source>
        <dbReference type="ARBA" id="ARBA00022722"/>
    </source>
</evidence>
<dbReference type="GO" id="GO:0004527">
    <property type="term" value="F:exonuclease activity"/>
    <property type="evidence" value="ECO:0007669"/>
    <property type="project" value="UniProtKB-KW"/>
</dbReference>
<dbReference type="SMART" id="SM00479">
    <property type="entry name" value="EXOIII"/>
    <property type="match status" value="1"/>
</dbReference>
<evidence type="ECO:0000259" key="4">
    <source>
        <dbReference type="SMART" id="SM00479"/>
    </source>
</evidence>
<evidence type="ECO:0000256" key="2">
    <source>
        <dbReference type="ARBA" id="ARBA00022839"/>
    </source>
</evidence>
<evidence type="ECO:0000313" key="6">
    <source>
        <dbReference type="Proteomes" id="UP000234271"/>
    </source>
</evidence>
<protein>
    <submittedName>
        <fullName evidence="5">Exonuclease</fullName>
    </submittedName>
</protein>
<feature type="domain" description="Exonuclease" evidence="4">
    <location>
        <begin position="6"/>
        <end position="157"/>
    </location>
</feature>
<keyword evidence="2 5" id="KW-0378">Hydrolase</keyword>
<dbReference type="Gene3D" id="3.30.420.10">
    <property type="entry name" value="Ribonuclease H-like superfamily/Ribonuclease H"/>
    <property type="match status" value="1"/>
</dbReference>